<dbReference type="OrthoDB" id="9795560at2"/>
<dbReference type="AlphaFoldDB" id="A0A4Y8REK0"/>
<proteinExistence type="predicted"/>
<sequence length="368" mass="41351">MTTLRRIPFRISADFICKKHCSRDLVCPFPNCTNGIEEDEFLTTLPFGKEITYKRISWVDHVGSTSYSWNNHSPRWFSIPNILWREAERLSIVPSHANSHSTVYQYTTASGLLGIISSSELWLTDYAYLNDASELRHGLSLARSSFEKAARFRQDAAAVLNALGSPDITRHRVCIASFSLNGDSLSQWRGYGNIAIGFSTKYPGFGYSNTSVMRPVIYDLETQICLLDLMAHLTASAWPHDRYEFSSKAEALYGDGSDRILDIAAFFKDGHFEDEREVRLVHSENAEVMSSLGQPLSPRRFRTVGQTIVPYVTTKDIARDYPEKLPISEVVVGPCSVAEILAAGIREALDENGYTEVPVRRSETPFRG</sequence>
<dbReference type="RefSeq" id="WP_134763153.1">
    <property type="nucleotide sequence ID" value="NZ_SOZD01000005.1"/>
</dbReference>
<reference evidence="1 2" key="1">
    <citation type="submission" date="2019-03" db="EMBL/GenBank/DDBJ databases">
        <title>Jiella endophytica sp. nov., a novel endophytic bacterium isolated from root of Ficus microcarpa Linn. f.</title>
        <authorList>
            <person name="Tuo L."/>
        </authorList>
    </citation>
    <scope>NUCLEOTIDE SEQUENCE [LARGE SCALE GENOMIC DNA]</scope>
    <source>
        <strain evidence="1 2">CBS5Q-3</strain>
    </source>
</reference>
<protein>
    <submittedName>
        <fullName evidence="1">DUF2971 domain-containing protein</fullName>
    </submittedName>
</protein>
<gene>
    <name evidence="1" type="ORF">E3C22_16475</name>
</gene>
<comment type="caution">
    <text evidence="1">The sequence shown here is derived from an EMBL/GenBank/DDBJ whole genome shotgun (WGS) entry which is preliminary data.</text>
</comment>
<name>A0A4Y8REK0_9HYPH</name>
<dbReference type="EMBL" id="SOZD01000005">
    <property type="protein sequence ID" value="TFF20504.1"/>
    <property type="molecule type" value="Genomic_DNA"/>
</dbReference>
<evidence type="ECO:0000313" key="2">
    <source>
        <dbReference type="Proteomes" id="UP000298179"/>
    </source>
</evidence>
<evidence type="ECO:0000313" key="1">
    <source>
        <dbReference type="EMBL" id="TFF20504.1"/>
    </source>
</evidence>
<accession>A0A4Y8REK0</accession>
<organism evidence="1 2">
    <name type="scientific">Jiella endophytica</name>
    <dbReference type="NCBI Taxonomy" id="2558362"/>
    <lineage>
        <taxon>Bacteria</taxon>
        <taxon>Pseudomonadati</taxon>
        <taxon>Pseudomonadota</taxon>
        <taxon>Alphaproteobacteria</taxon>
        <taxon>Hyphomicrobiales</taxon>
        <taxon>Aurantimonadaceae</taxon>
        <taxon>Jiella</taxon>
    </lineage>
</organism>
<keyword evidence="2" id="KW-1185">Reference proteome</keyword>
<dbReference type="Proteomes" id="UP000298179">
    <property type="component" value="Unassembled WGS sequence"/>
</dbReference>